<evidence type="ECO:0000313" key="6">
    <source>
        <dbReference type="Proteomes" id="UP001516061"/>
    </source>
</evidence>
<dbReference type="Proteomes" id="UP001516061">
    <property type="component" value="Unassembled WGS sequence"/>
</dbReference>
<sequence length="272" mass="30734">MPYSKMDVFFAKPPPDLAPYIDRFWGWRAAAHEPLSLPRLLPGTGAELHIHYGTAFRTEASVALPDAYLLCLRQINLPLAAARGVGFVAVRFRIGQVHRLVPLPPALLLDRVLPVDACWGQAGQIVARRVQDAADWPQQCTLLIDFFRRCLCAGEEDRLIVHGMAALYRVGGQQTIDNLAAHLGIGRRQLEKRWLRYCGQTPSETRGAIRFQQTLKRMLLNPGRDPLSLALDHGYYDQSHWIRDFRQRVGMPPASYLSATRSRTHFYNLPAS</sequence>
<dbReference type="SUPFAM" id="SSF46689">
    <property type="entry name" value="Homeodomain-like"/>
    <property type="match status" value="1"/>
</dbReference>
<accession>A0ABX2G9V6</accession>
<dbReference type="PROSITE" id="PS01124">
    <property type="entry name" value="HTH_ARAC_FAMILY_2"/>
    <property type="match status" value="1"/>
</dbReference>
<dbReference type="Pfam" id="PF20240">
    <property type="entry name" value="DUF6597"/>
    <property type="match status" value="1"/>
</dbReference>
<gene>
    <name evidence="5" type="ORF">HNQ01_003987</name>
</gene>
<keyword evidence="3" id="KW-0804">Transcription</keyword>
<evidence type="ECO:0000259" key="4">
    <source>
        <dbReference type="PROSITE" id="PS01124"/>
    </source>
</evidence>
<dbReference type="Gene3D" id="1.10.10.60">
    <property type="entry name" value="Homeodomain-like"/>
    <property type="match status" value="1"/>
</dbReference>
<proteinExistence type="predicted"/>
<evidence type="ECO:0000313" key="5">
    <source>
        <dbReference type="EMBL" id="NRT58220.1"/>
    </source>
</evidence>
<dbReference type="InterPro" id="IPR018060">
    <property type="entry name" value="HTH_AraC"/>
</dbReference>
<protein>
    <submittedName>
        <fullName evidence="5">AraC-like DNA-binding protein</fullName>
    </submittedName>
</protein>
<comment type="caution">
    <text evidence="5">The sequence shown here is derived from an EMBL/GenBank/DDBJ whole genome shotgun (WGS) entry which is preliminary data.</text>
</comment>
<dbReference type="EMBL" id="JABSNM010000025">
    <property type="protein sequence ID" value="NRT58220.1"/>
    <property type="molecule type" value="Genomic_DNA"/>
</dbReference>
<evidence type="ECO:0000256" key="2">
    <source>
        <dbReference type="ARBA" id="ARBA00023125"/>
    </source>
</evidence>
<reference evidence="5 6" key="1">
    <citation type="submission" date="2020-05" db="EMBL/GenBank/DDBJ databases">
        <title>Genomic Encyclopedia of Type Strains, Phase IV (KMG-V): Genome sequencing to study the core and pangenomes of soil and plant-associated prokaryotes.</title>
        <authorList>
            <person name="Whitman W."/>
        </authorList>
    </citation>
    <scope>NUCLEOTIDE SEQUENCE [LARGE SCALE GENOMIC DNA]</scope>
    <source>
        <strain evidence="5 6">C29</strain>
    </source>
</reference>
<name>A0ABX2G9V6_9BURK</name>
<dbReference type="SMART" id="SM00342">
    <property type="entry name" value="HTH_ARAC"/>
    <property type="match status" value="1"/>
</dbReference>
<dbReference type="Pfam" id="PF12833">
    <property type="entry name" value="HTH_18"/>
    <property type="match status" value="1"/>
</dbReference>
<dbReference type="RefSeq" id="WP_173807251.1">
    <property type="nucleotide sequence ID" value="NZ_JABSNM010000025.1"/>
</dbReference>
<evidence type="ECO:0000256" key="1">
    <source>
        <dbReference type="ARBA" id="ARBA00023015"/>
    </source>
</evidence>
<organism evidence="5 6">
    <name type="scientific">Sphaerotilus uruguayifluvii</name>
    <dbReference type="NCBI Taxonomy" id="2735897"/>
    <lineage>
        <taxon>Bacteria</taxon>
        <taxon>Pseudomonadati</taxon>
        <taxon>Pseudomonadota</taxon>
        <taxon>Betaproteobacteria</taxon>
        <taxon>Burkholderiales</taxon>
        <taxon>Sphaerotilaceae</taxon>
        <taxon>Sphaerotilus</taxon>
    </lineage>
</organism>
<feature type="domain" description="HTH araC/xylS-type" evidence="4">
    <location>
        <begin position="175"/>
        <end position="259"/>
    </location>
</feature>
<keyword evidence="6" id="KW-1185">Reference proteome</keyword>
<keyword evidence="2" id="KW-0238">DNA-binding</keyword>
<dbReference type="PANTHER" id="PTHR46796">
    <property type="entry name" value="HTH-TYPE TRANSCRIPTIONAL ACTIVATOR RHAS-RELATED"/>
    <property type="match status" value="1"/>
</dbReference>
<dbReference type="InterPro" id="IPR046532">
    <property type="entry name" value="DUF6597"/>
</dbReference>
<dbReference type="InterPro" id="IPR009057">
    <property type="entry name" value="Homeodomain-like_sf"/>
</dbReference>
<keyword evidence="1" id="KW-0805">Transcription regulation</keyword>
<dbReference type="InterPro" id="IPR050204">
    <property type="entry name" value="AraC_XylS_family_regulators"/>
</dbReference>
<evidence type="ECO:0000256" key="3">
    <source>
        <dbReference type="ARBA" id="ARBA00023163"/>
    </source>
</evidence>